<dbReference type="RefSeq" id="WP_169320957.1">
    <property type="nucleotide sequence ID" value="NZ_JABCJF010000003.1"/>
</dbReference>
<accession>A0A848N557</accession>
<evidence type="ECO:0000256" key="1">
    <source>
        <dbReference type="SAM" id="Phobius"/>
    </source>
</evidence>
<gene>
    <name evidence="2" type="ORF">HIO71_07500</name>
</gene>
<feature type="transmembrane region" description="Helical" evidence="1">
    <location>
        <begin position="168"/>
        <end position="193"/>
    </location>
</feature>
<evidence type="ECO:0000313" key="3">
    <source>
        <dbReference type="Proteomes" id="UP000548067"/>
    </source>
</evidence>
<organism evidence="2 3">
    <name type="scientific">Chryseobacterium aquaticum</name>
    <dbReference type="NCBI Taxonomy" id="452084"/>
    <lineage>
        <taxon>Bacteria</taxon>
        <taxon>Pseudomonadati</taxon>
        <taxon>Bacteroidota</taxon>
        <taxon>Flavobacteriia</taxon>
        <taxon>Flavobacteriales</taxon>
        <taxon>Weeksellaceae</taxon>
        <taxon>Chryseobacterium group</taxon>
        <taxon>Chryseobacterium</taxon>
    </lineage>
</organism>
<dbReference type="AlphaFoldDB" id="A0A848N557"/>
<dbReference type="Proteomes" id="UP000548067">
    <property type="component" value="Unassembled WGS sequence"/>
</dbReference>
<proteinExistence type="predicted"/>
<sequence length="200" mass="22919">MEILIDGQKRYIKKNTSQFFKLKEVKILDDSCTVIFFKLKNEFNYGFKEVFTSHKFEDKDQGIIQMRRYYEVGTKEKCINLYYDKDVAEVSKSVLAKGEKTIITSENGDILEILYGKKVGYILGDVSYYENKNWWIIVVCIMVALGVGGGSLYALIDSGRTVTGSILVIPGVIITALIVVFIKFILIAFNLIFETIRKRF</sequence>
<keyword evidence="1" id="KW-0812">Transmembrane</keyword>
<evidence type="ECO:0000313" key="2">
    <source>
        <dbReference type="EMBL" id="NMR34055.1"/>
    </source>
</evidence>
<keyword evidence="1" id="KW-1133">Transmembrane helix</keyword>
<reference evidence="2 3" key="1">
    <citation type="submission" date="2020-04" db="EMBL/GenBank/DDBJ databases">
        <title>Genome analysis and antimicrobial resistance characteristics of Chryseobacterium aquaticum isolated from farmed salmonids.</title>
        <authorList>
            <person name="Saticioglu I.B."/>
            <person name="Duman M."/>
            <person name="Altun S."/>
        </authorList>
    </citation>
    <scope>NUCLEOTIDE SEQUENCE [LARGE SCALE GENOMIC DNA]</scope>
    <source>
        <strain evidence="2 3">C-174</strain>
    </source>
</reference>
<feature type="transmembrane region" description="Helical" evidence="1">
    <location>
        <begin position="134"/>
        <end position="156"/>
    </location>
</feature>
<name>A0A848N557_9FLAO</name>
<dbReference type="EMBL" id="JABCJF010000003">
    <property type="protein sequence ID" value="NMR34055.1"/>
    <property type="molecule type" value="Genomic_DNA"/>
</dbReference>
<protein>
    <submittedName>
        <fullName evidence="2">Uncharacterized protein</fullName>
    </submittedName>
</protein>
<comment type="caution">
    <text evidence="2">The sequence shown here is derived from an EMBL/GenBank/DDBJ whole genome shotgun (WGS) entry which is preliminary data.</text>
</comment>
<keyword evidence="1" id="KW-0472">Membrane</keyword>